<reference evidence="3" key="1">
    <citation type="submission" date="2015-10" db="EMBL/GenBank/DDBJ databases">
        <authorList>
            <person name="Regsiter A."/>
            <person name="william w."/>
        </authorList>
    </citation>
    <scope>NUCLEOTIDE SEQUENCE</scope>
    <source>
        <strain evidence="3">Montdore</strain>
    </source>
</reference>
<dbReference type="Pfam" id="PF00012">
    <property type="entry name" value="HSP70"/>
    <property type="match status" value="1"/>
</dbReference>
<dbReference type="InterPro" id="IPR043129">
    <property type="entry name" value="ATPase_NBD"/>
</dbReference>
<organism evidence="3 4">
    <name type="scientific">Tuber aestivum</name>
    <name type="common">summer truffle</name>
    <dbReference type="NCBI Taxonomy" id="59557"/>
    <lineage>
        <taxon>Eukaryota</taxon>
        <taxon>Fungi</taxon>
        <taxon>Dikarya</taxon>
        <taxon>Ascomycota</taxon>
        <taxon>Pezizomycotina</taxon>
        <taxon>Pezizomycetes</taxon>
        <taxon>Pezizales</taxon>
        <taxon>Tuberaceae</taxon>
        <taxon>Tuber</taxon>
    </lineage>
</organism>
<dbReference type="InterPro" id="IPR013126">
    <property type="entry name" value="Hsp_70_fam"/>
</dbReference>
<keyword evidence="4" id="KW-1185">Reference proteome</keyword>
<dbReference type="PANTHER" id="PTHR14187:SF82">
    <property type="entry name" value="FAMILY CHAPERONE, PUTATIVE (AFU_ORTHOLOGUE AFUA_7G08575)-RELATED"/>
    <property type="match status" value="1"/>
</dbReference>
<evidence type="ECO:0000256" key="1">
    <source>
        <dbReference type="ARBA" id="ARBA00022741"/>
    </source>
</evidence>
<evidence type="ECO:0000256" key="2">
    <source>
        <dbReference type="ARBA" id="ARBA00022840"/>
    </source>
</evidence>
<dbReference type="AlphaFoldDB" id="A0A292Q6L3"/>
<proteinExistence type="predicted"/>
<dbReference type="PANTHER" id="PTHR14187">
    <property type="entry name" value="ALPHA KINASE/ELONGATION FACTOR 2 KINASE"/>
    <property type="match status" value="1"/>
</dbReference>
<keyword evidence="1" id="KW-0547">Nucleotide-binding</keyword>
<dbReference type="EMBL" id="LN890947">
    <property type="protein sequence ID" value="CUS15452.1"/>
    <property type="molecule type" value="Genomic_DNA"/>
</dbReference>
<dbReference type="GO" id="GO:0005524">
    <property type="term" value="F:ATP binding"/>
    <property type="evidence" value="ECO:0007669"/>
    <property type="project" value="UniProtKB-KW"/>
</dbReference>
<keyword evidence="2" id="KW-0067">ATP-binding</keyword>
<dbReference type="GO" id="GO:0140662">
    <property type="term" value="F:ATP-dependent protein folding chaperone"/>
    <property type="evidence" value="ECO:0007669"/>
    <property type="project" value="InterPro"/>
</dbReference>
<evidence type="ECO:0000313" key="3">
    <source>
        <dbReference type="EMBL" id="CUS15452.1"/>
    </source>
</evidence>
<evidence type="ECO:0000313" key="4">
    <source>
        <dbReference type="Proteomes" id="UP001412239"/>
    </source>
</evidence>
<evidence type="ECO:0008006" key="5">
    <source>
        <dbReference type="Google" id="ProtNLM"/>
    </source>
</evidence>
<dbReference type="Proteomes" id="UP001412239">
    <property type="component" value="Unassembled WGS sequence"/>
</dbReference>
<dbReference type="SUPFAM" id="SSF53067">
    <property type="entry name" value="Actin-like ATPase domain"/>
    <property type="match status" value="2"/>
</dbReference>
<gene>
    <name evidence="3" type="ORF">GSTUAT00000503001</name>
</gene>
<sequence>MSSSKQRLIIGLDYGTTYTVGVAFCDSSGGGSIEGIQLIHNWPGKSQNATNEKVPSQVAYGSFAEGRTFEWGNRIPPRAERQVWTKLQLDEGQKREELKMLLALLSGNLENMSIGGDGEDDDNPPLYPGKQPQDIVADFLTGVNEHVVQTLIKQFSHRLLSTLQIEIVITVPAVWSDRAKDLTFQAVGKAGLGEFKYTTSMIAEPEAAAIYTLKSLKGGASGDDIQVGDHFVLCDAGGGTVGCEKPKANANSHQDLISYRVSSVSPSFKVHEAAVGTGDKCGATFVDRNFKEWLKGKLGEANYKRIPKEKIMIGSKLMKEFEDAKTSFSGDGPEGLITVPSEVGITEDASRGIEDGEILVTARSADFQEIFDPCINRTLELIDGQIAAVQSKGSRVKYVFLVGGFGKSEYMFKKVQEYCVARGLETRRPPFPWSAVVRGAVARGLEGEGSGLVQLRMCRRHYGTPVSEHFDENKHIAQDMYTDDLTGEKFAKGQMHWLLTKGEGLSATTPKRVSIECCRTFRPTDSRVFSAKLVACNDDFAPRRYFENSSSPPPPSQEFPLCKARAESSTTGVYNVCTLHADISTVPESKFHQARRGLGGDMFYIAEFKIEIIAHGANLKFFLTFEGQEYGSVSANYDP</sequence>
<dbReference type="Gene3D" id="3.90.640.10">
    <property type="entry name" value="Actin, Chain A, domain 4"/>
    <property type="match status" value="1"/>
</dbReference>
<dbReference type="Gene3D" id="3.30.420.40">
    <property type="match status" value="2"/>
</dbReference>
<name>A0A292Q6L3_9PEZI</name>
<dbReference type="CDD" id="cd10170">
    <property type="entry name" value="ASKHA_NBD_HSP70"/>
    <property type="match status" value="1"/>
</dbReference>
<protein>
    <recommendedName>
        <fullName evidence="5">Actin-like ATPase domain-containing protein</fullName>
    </recommendedName>
</protein>
<accession>A0A292Q6L3</accession>